<protein>
    <submittedName>
        <fullName evidence="2">Uncharacterized protein</fullName>
    </submittedName>
</protein>
<sequence length="188" mass="20306">MDIDSADENGVIIDYEPNNVDGMIRAVAAEHPEAERKFFVNTPALMAKRTKQNNMKRKSGSDDENAPQARGKGKKKKKADDSDADKPPPSITYYVSIPKLLPPTSSKRGAKIADEDKFIQRGPFTVLTAAPYSTLLNSIAAALPYPHGNILESQIVWKPTKPKNAEKLPLGYADGYKTGGGGTVVGHG</sequence>
<accession>A0AAD7IJ03</accession>
<proteinExistence type="predicted"/>
<dbReference type="Proteomes" id="UP001215598">
    <property type="component" value="Unassembled WGS sequence"/>
</dbReference>
<evidence type="ECO:0000256" key="1">
    <source>
        <dbReference type="SAM" id="MobiDB-lite"/>
    </source>
</evidence>
<comment type="caution">
    <text evidence="2">The sequence shown here is derived from an EMBL/GenBank/DDBJ whole genome shotgun (WGS) entry which is preliminary data.</text>
</comment>
<feature type="compositionally biased region" description="Basic residues" evidence="1">
    <location>
        <begin position="48"/>
        <end position="58"/>
    </location>
</feature>
<evidence type="ECO:0000313" key="2">
    <source>
        <dbReference type="EMBL" id="KAJ7742616.1"/>
    </source>
</evidence>
<dbReference type="EMBL" id="JARKIB010000094">
    <property type="protein sequence ID" value="KAJ7742616.1"/>
    <property type="molecule type" value="Genomic_DNA"/>
</dbReference>
<keyword evidence="3" id="KW-1185">Reference proteome</keyword>
<evidence type="ECO:0000313" key="3">
    <source>
        <dbReference type="Proteomes" id="UP001215598"/>
    </source>
</evidence>
<feature type="region of interest" description="Disordered" evidence="1">
    <location>
        <begin position="42"/>
        <end position="97"/>
    </location>
</feature>
<gene>
    <name evidence="2" type="ORF">B0H16DRAFT_1890263</name>
</gene>
<reference evidence="2" key="1">
    <citation type="submission" date="2023-03" db="EMBL/GenBank/DDBJ databases">
        <title>Massive genome expansion in bonnet fungi (Mycena s.s.) driven by repeated elements and novel gene families across ecological guilds.</title>
        <authorList>
            <consortium name="Lawrence Berkeley National Laboratory"/>
            <person name="Harder C.B."/>
            <person name="Miyauchi S."/>
            <person name="Viragh M."/>
            <person name="Kuo A."/>
            <person name="Thoen E."/>
            <person name="Andreopoulos B."/>
            <person name="Lu D."/>
            <person name="Skrede I."/>
            <person name="Drula E."/>
            <person name="Henrissat B."/>
            <person name="Morin E."/>
            <person name="Kohler A."/>
            <person name="Barry K."/>
            <person name="LaButti K."/>
            <person name="Morin E."/>
            <person name="Salamov A."/>
            <person name="Lipzen A."/>
            <person name="Mereny Z."/>
            <person name="Hegedus B."/>
            <person name="Baldrian P."/>
            <person name="Stursova M."/>
            <person name="Weitz H."/>
            <person name="Taylor A."/>
            <person name="Grigoriev I.V."/>
            <person name="Nagy L.G."/>
            <person name="Martin F."/>
            <person name="Kauserud H."/>
        </authorList>
    </citation>
    <scope>NUCLEOTIDE SEQUENCE</scope>
    <source>
        <strain evidence="2">CBHHK182m</strain>
    </source>
</reference>
<name>A0AAD7IJ03_9AGAR</name>
<dbReference type="AlphaFoldDB" id="A0AAD7IJ03"/>
<organism evidence="2 3">
    <name type="scientific">Mycena metata</name>
    <dbReference type="NCBI Taxonomy" id="1033252"/>
    <lineage>
        <taxon>Eukaryota</taxon>
        <taxon>Fungi</taxon>
        <taxon>Dikarya</taxon>
        <taxon>Basidiomycota</taxon>
        <taxon>Agaricomycotina</taxon>
        <taxon>Agaricomycetes</taxon>
        <taxon>Agaricomycetidae</taxon>
        <taxon>Agaricales</taxon>
        <taxon>Marasmiineae</taxon>
        <taxon>Mycenaceae</taxon>
        <taxon>Mycena</taxon>
    </lineage>
</organism>